<dbReference type="Proteomes" id="UP000007174">
    <property type="component" value="Unassembled WGS sequence"/>
</dbReference>
<proteinExistence type="predicted"/>
<organism evidence="1 2">
    <name type="scientific">Colletotrichum higginsianum (strain IMI 349063)</name>
    <name type="common">Crucifer anthracnose fungus</name>
    <dbReference type="NCBI Taxonomy" id="759273"/>
    <lineage>
        <taxon>Eukaryota</taxon>
        <taxon>Fungi</taxon>
        <taxon>Dikarya</taxon>
        <taxon>Ascomycota</taxon>
        <taxon>Pezizomycotina</taxon>
        <taxon>Sordariomycetes</taxon>
        <taxon>Hypocreomycetidae</taxon>
        <taxon>Glomerellales</taxon>
        <taxon>Glomerellaceae</taxon>
        <taxon>Colletotrichum</taxon>
        <taxon>Colletotrichum destructivum species complex</taxon>
    </lineage>
</organism>
<gene>
    <name evidence="1" type="ORF">CH063_14541</name>
</gene>
<name>H1VYZ9_COLHI</name>
<evidence type="ECO:0000313" key="1">
    <source>
        <dbReference type="EMBL" id="CCF45461.1"/>
    </source>
</evidence>
<evidence type="ECO:0000313" key="2">
    <source>
        <dbReference type="Proteomes" id="UP000007174"/>
    </source>
</evidence>
<dbReference type="HOGENOM" id="CLU_2312730_0_0_1"/>
<accession>H1VYZ9</accession>
<dbReference type="AlphaFoldDB" id="H1VYZ9"/>
<sequence length="100" mass="10817">PATPYSLLAPHAVLSSIPLARSPYGPRCVHLHLSIPILLAKLAESRGTDISSDRALPPPPFVGWLDCLVVDNSLATRLPVTPILYNKTLLVIQLYVNIPS</sequence>
<feature type="non-terminal residue" evidence="1">
    <location>
        <position position="100"/>
    </location>
</feature>
<reference evidence="2" key="1">
    <citation type="journal article" date="2012" name="Nat. Genet.">
        <title>Lifestyle transitions in plant pathogenic Colletotrichum fungi deciphered by genome and transcriptome analyses.</title>
        <authorList>
            <person name="O'Connell R.J."/>
            <person name="Thon M.R."/>
            <person name="Hacquard S."/>
            <person name="Amyotte S.G."/>
            <person name="Kleemann J."/>
            <person name="Torres M.F."/>
            <person name="Damm U."/>
            <person name="Buiate E.A."/>
            <person name="Epstein L."/>
            <person name="Alkan N."/>
            <person name="Altmueller J."/>
            <person name="Alvarado-Balderrama L."/>
            <person name="Bauser C.A."/>
            <person name="Becker C."/>
            <person name="Birren B.W."/>
            <person name="Chen Z."/>
            <person name="Choi J."/>
            <person name="Crouch J.A."/>
            <person name="Duvick J.P."/>
            <person name="Farman M.A."/>
            <person name="Gan P."/>
            <person name="Heiman D."/>
            <person name="Henrissat B."/>
            <person name="Howard R.J."/>
            <person name="Kabbage M."/>
            <person name="Koch C."/>
            <person name="Kracher B."/>
            <person name="Kubo Y."/>
            <person name="Law A.D."/>
            <person name="Lebrun M.-H."/>
            <person name="Lee Y.-H."/>
            <person name="Miyara I."/>
            <person name="Moore N."/>
            <person name="Neumann U."/>
            <person name="Nordstroem K."/>
            <person name="Panaccione D.G."/>
            <person name="Panstruga R."/>
            <person name="Place M."/>
            <person name="Proctor R.H."/>
            <person name="Prusky D."/>
            <person name="Rech G."/>
            <person name="Reinhardt R."/>
            <person name="Rollins J.A."/>
            <person name="Rounsley S."/>
            <person name="Schardl C.L."/>
            <person name="Schwartz D.C."/>
            <person name="Shenoy N."/>
            <person name="Shirasu K."/>
            <person name="Sikhakolli U.R."/>
            <person name="Stueber K."/>
            <person name="Sukno S.A."/>
            <person name="Sweigard J.A."/>
            <person name="Takano Y."/>
            <person name="Takahara H."/>
            <person name="Trail F."/>
            <person name="van der Does H.C."/>
            <person name="Voll L.M."/>
            <person name="Will I."/>
            <person name="Young S."/>
            <person name="Zeng Q."/>
            <person name="Zhang J."/>
            <person name="Zhou S."/>
            <person name="Dickman M.B."/>
            <person name="Schulze-Lefert P."/>
            <person name="Ver Loren van Themaat E."/>
            <person name="Ma L.-J."/>
            <person name="Vaillancourt L.J."/>
        </authorList>
    </citation>
    <scope>NUCLEOTIDE SEQUENCE [LARGE SCALE GENOMIC DNA]</scope>
    <source>
        <strain evidence="2">IMI 349063</strain>
    </source>
</reference>
<dbReference type="EMBL" id="CACQ02007772">
    <property type="protein sequence ID" value="CCF45461.1"/>
    <property type="molecule type" value="Genomic_DNA"/>
</dbReference>
<protein>
    <submittedName>
        <fullName evidence="1">Uncharacterized protein</fullName>
    </submittedName>
</protein>